<dbReference type="CDD" id="cd03786">
    <property type="entry name" value="GTB_UDP-GlcNAc_2-Epimerase"/>
    <property type="match status" value="1"/>
</dbReference>
<evidence type="ECO:0000313" key="8">
    <source>
        <dbReference type="Proteomes" id="UP001165343"/>
    </source>
</evidence>
<dbReference type="PANTHER" id="PTHR43174:SF2">
    <property type="entry name" value="UDP-N-ACETYLGLUCOSAMINE 2-EPIMERASE"/>
    <property type="match status" value="1"/>
</dbReference>
<protein>
    <recommendedName>
        <fullName evidence="4">UDP-N-acetylglucosamine 2-epimerase (non-hydrolyzing)</fullName>
        <ecNumber evidence="4">5.1.3.14</ecNumber>
    </recommendedName>
</protein>
<dbReference type="Gene3D" id="3.40.50.2000">
    <property type="entry name" value="Glycogen Phosphorylase B"/>
    <property type="match status" value="2"/>
</dbReference>
<evidence type="ECO:0000256" key="2">
    <source>
        <dbReference type="ARBA" id="ARBA00036080"/>
    </source>
</evidence>
<keyword evidence="8" id="KW-1185">Reference proteome</keyword>
<evidence type="ECO:0000313" key="7">
    <source>
        <dbReference type="EMBL" id="MCL6679829.1"/>
    </source>
</evidence>
<dbReference type="GO" id="GO:0008761">
    <property type="term" value="F:UDP-N-acetylglucosamine 2-epimerase activity"/>
    <property type="evidence" value="ECO:0007669"/>
    <property type="project" value="UniProtKB-EC"/>
</dbReference>
<comment type="caution">
    <text evidence="7">The sequence shown here is derived from an EMBL/GenBank/DDBJ whole genome shotgun (WGS) entry which is preliminary data.</text>
</comment>
<dbReference type="EMBL" id="JAMGBC010000001">
    <property type="protein sequence ID" value="MCL6679829.1"/>
    <property type="molecule type" value="Genomic_DNA"/>
</dbReference>
<evidence type="ECO:0000256" key="4">
    <source>
        <dbReference type="ARBA" id="ARBA00038858"/>
    </source>
</evidence>
<keyword evidence="1 5" id="KW-0413">Isomerase</keyword>
<evidence type="ECO:0000256" key="1">
    <source>
        <dbReference type="ARBA" id="ARBA00023235"/>
    </source>
</evidence>
<dbReference type="EC" id="5.1.3.14" evidence="4"/>
<dbReference type="Pfam" id="PF02350">
    <property type="entry name" value="Epimerase_2"/>
    <property type="match status" value="1"/>
</dbReference>
<dbReference type="SUPFAM" id="SSF53756">
    <property type="entry name" value="UDP-Glycosyltransferase/glycogen phosphorylase"/>
    <property type="match status" value="1"/>
</dbReference>
<dbReference type="NCBIfam" id="TIGR00236">
    <property type="entry name" value="wecB"/>
    <property type="match status" value="1"/>
</dbReference>
<sequence length="348" mass="36836">MALAGRGLTPLLIFTGQHPQLRPADFGLDRFPATRLECPGQDDPHRHVGEVTKVAVPVLREAALVLVQGDTSSALGGALAARLAHVSLGHVEAGLRSHDRRRPWPEEEFRVAIDAEADLLFAPTELSAANLRREKVRGQIHVTGNSGIDSVLAASSGLEAARAGPKRLLVTCHRRENWGEGLAGVAAALMQIAAEKLAQVEVVLHPNPALAASIRAMLAYQAGIVFRPPCSHGEAIAAMLSSDLVLSDSGGIQEEAAALGVPLLVLRDRTERPEAIACGNLELVGTDAARIVSAVKRRLGSTSSVSPAFPYGDGRAGERIAAIVEEWLKDRQALSPISATCPRQVGNW</sequence>
<organism evidence="7 8">
    <name type="scientific">Sphingomonas anseongensis</name>
    <dbReference type="NCBI Taxonomy" id="2908207"/>
    <lineage>
        <taxon>Bacteria</taxon>
        <taxon>Pseudomonadati</taxon>
        <taxon>Pseudomonadota</taxon>
        <taxon>Alphaproteobacteria</taxon>
        <taxon>Sphingomonadales</taxon>
        <taxon>Sphingomonadaceae</taxon>
        <taxon>Sphingomonas</taxon>
    </lineage>
</organism>
<name>A0ABT0RHS5_9SPHN</name>
<dbReference type="Proteomes" id="UP001165343">
    <property type="component" value="Unassembled WGS sequence"/>
</dbReference>
<reference evidence="7" key="1">
    <citation type="submission" date="2022-05" db="EMBL/GenBank/DDBJ databases">
        <authorList>
            <person name="Jo J.-H."/>
            <person name="Im W.-T."/>
        </authorList>
    </citation>
    <scope>NUCLEOTIDE SEQUENCE</scope>
    <source>
        <strain evidence="7">RG327</strain>
    </source>
</reference>
<evidence type="ECO:0000256" key="5">
    <source>
        <dbReference type="RuleBase" id="RU003513"/>
    </source>
</evidence>
<dbReference type="InterPro" id="IPR003331">
    <property type="entry name" value="UDP_GlcNAc_Epimerase_2_dom"/>
</dbReference>
<evidence type="ECO:0000259" key="6">
    <source>
        <dbReference type="Pfam" id="PF02350"/>
    </source>
</evidence>
<comment type="catalytic activity">
    <reaction evidence="2">
        <text>UDP-N-acetyl-alpha-D-glucosamine = UDP-N-acetyl-alpha-D-mannosamine</text>
        <dbReference type="Rhea" id="RHEA:17213"/>
        <dbReference type="ChEBI" id="CHEBI:57705"/>
        <dbReference type="ChEBI" id="CHEBI:68623"/>
        <dbReference type="EC" id="5.1.3.14"/>
    </reaction>
</comment>
<feature type="domain" description="UDP-N-acetylglucosamine 2-epimerase" evidence="6">
    <location>
        <begin position="8"/>
        <end position="324"/>
    </location>
</feature>
<dbReference type="InterPro" id="IPR029767">
    <property type="entry name" value="WecB-like"/>
</dbReference>
<proteinExistence type="inferred from homology"/>
<evidence type="ECO:0000256" key="3">
    <source>
        <dbReference type="ARBA" id="ARBA00038209"/>
    </source>
</evidence>
<comment type="similarity">
    <text evidence="3 5">Belongs to the UDP-N-acetylglucosamine 2-epimerase family.</text>
</comment>
<gene>
    <name evidence="7" type="primary">wecB</name>
    <name evidence="7" type="ORF">LZ519_10965</name>
</gene>
<dbReference type="PANTHER" id="PTHR43174">
    <property type="entry name" value="UDP-N-ACETYLGLUCOSAMINE 2-EPIMERASE"/>
    <property type="match status" value="1"/>
</dbReference>
<accession>A0ABT0RHS5</accession>